<dbReference type="Gene3D" id="2.170.270.10">
    <property type="entry name" value="SET domain"/>
    <property type="match status" value="1"/>
</dbReference>
<evidence type="ECO:0000313" key="3">
    <source>
        <dbReference type="Proteomes" id="UP000481861"/>
    </source>
</evidence>
<evidence type="ECO:0000259" key="1">
    <source>
        <dbReference type="PROSITE" id="PS50280"/>
    </source>
</evidence>
<comment type="caution">
    <text evidence="2">The sequence shown here is derived from an EMBL/GenBank/DDBJ whole genome shotgun (WGS) entry which is preliminary data.</text>
</comment>
<organism evidence="2 3">
    <name type="scientific">Massariosphaeria phaeospora</name>
    <dbReference type="NCBI Taxonomy" id="100035"/>
    <lineage>
        <taxon>Eukaryota</taxon>
        <taxon>Fungi</taxon>
        <taxon>Dikarya</taxon>
        <taxon>Ascomycota</taxon>
        <taxon>Pezizomycotina</taxon>
        <taxon>Dothideomycetes</taxon>
        <taxon>Pleosporomycetidae</taxon>
        <taxon>Pleosporales</taxon>
        <taxon>Pleosporales incertae sedis</taxon>
        <taxon>Massariosphaeria</taxon>
    </lineage>
</organism>
<keyword evidence="3" id="KW-1185">Reference proteome</keyword>
<name>A0A7C8MEG9_9PLEO</name>
<dbReference type="OrthoDB" id="5560686at2759"/>
<gene>
    <name evidence="2" type="ORF">BDV95DRAFT_610892</name>
</gene>
<dbReference type="InterPro" id="IPR046341">
    <property type="entry name" value="SET_dom_sf"/>
</dbReference>
<dbReference type="Proteomes" id="UP000481861">
    <property type="component" value="Unassembled WGS sequence"/>
</dbReference>
<dbReference type="AlphaFoldDB" id="A0A7C8MEG9"/>
<protein>
    <recommendedName>
        <fullName evidence="1">SET domain-containing protein</fullName>
    </recommendedName>
</protein>
<evidence type="ECO:0000313" key="2">
    <source>
        <dbReference type="EMBL" id="KAF2867504.1"/>
    </source>
</evidence>
<feature type="domain" description="SET" evidence="1">
    <location>
        <begin position="38"/>
        <end position="146"/>
    </location>
</feature>
<reference evidence="2 3" key="1">
    <citation type="submission" date="2020-01" db="EMBL/GenBank/DDBJ databases">
        <authorList>
            <consortium name="DOE Joint Genome Institute"/>
            <person name="Haridas S."/>
            <person name="Albert R."/>
            <person name="Binder M."/>
            <person name="Bloem J."/>
            <person name="Labutti K."/>
            <person name="Salamov A."/>
            <person name="Andreopoulos B."/>
            <person name="Baker S.E."/>
            <person name="Barry K."/>
            <person name="Bills G."/>
            <person name="Bluhm B.H."/>
            <person name="Cannon C."/>
            <person name="Castanera R."/>
            <person name="Culley D.E."/>
            <person name="Daum C."/>
            <person name="Ezra D."/>
            <person name="Gonzalez J.B."/>
            <person name="Henrissat B."/>
            <person name="Kuo A."/>
            <person name="Liang C."/>
            <person name="Lipzen A."/>
            <person name="Lutzoni F."/>
            <person name="Magnuson J."/>
            <person name="Mondo S."/>
            <person name="Nolan M."/>
            <person name="Ohm R."/>
            <person name="Pangilinan J."/>
            <person name="Park H.-J.H."/>
            <person name="Ramirez L."/>
            <person name="Alfaro M."/>
            <person name="Sun H."/>
            <person name="Tritt A."/>
            <person name="Yoshinaga Y."/>
            <person name="Zwiers L.-H.L."/>
            <person name="Turgeon B.G."/>
            <person name="Goodwin S.B."/>
            <person name="Spatafora J.W."/>
            <person name="Crous P.W."/>
            <person name="Grigoriev I.V."/>
        </authorList>
    </citation>
    <scope>NUCLEOTIDE SEQUENCE [LARGE SCALE GENOMIC DNA]</scope>
    <source>
        <strain evidence="2 3">CBS 611.86</strain>
    </source>
</reference>
<dbReference type="SUPFAM" id="SSF82199">
    <property type="entry name" value="SET domain"/>
    <property type="match status" value="1"/>
</dbReference>
<sequence length="289" mass="32628">MARVRLFRSCCYAWEHGCTDSCGCPPDTCGSNFRQELPAVDVKESLIPGAGRGAFVAQNYKKGQWIAVLPGQVIRHRGVWSHNSFEIAQDHAIEVPPEGIWFLNEAESRESMNCSTRYMEGPNRREVIMFAKQDIAMGDELTGSYTTNGSLRFAKEQKKPRKADYVLVRMELGEDDDKTEFELTGKVLEVLPRKGGKETKFNVQWYLPKKFIPSVYGIRPGLKKVDLDDLKPGEHLMAEDWMEPITQAMIARIIFLSEGGPVADAELHDNSFWYARSVNMETGELSVAD</sequence>
<accession>A0A7C8MEG9</accession>
<dbReference type="Pfam" id="PF00856">
    <property type="entry name" value="SET"/>
    <property type="match status" value="1"/>
</dbReference>
<proteinExistence type="predicted"/>
<dbReference type="InterPro" id="IPR001214">
    <property type="entry name" value="SET_dom"/>
</dbReference>
<dbReference type="CDD" id="cd08161">
    <property type="entry name" value="SET"/>
    <property type="match status" value="1"/>
</dbReference>
<dbReference type="PROSITE" id="PS50280">
    <property type="entry name" value="SET"/>
    <property type="match status" value="1"/>
</dbReference>
<dbReference type="EMBL" id="JAADJZ010000023">
    <property type="protein sequence ID" value="KAF2867504.1"/>
    <property type="molecule type" value="Genomic_DNA"/>
</dbReference>